<keyword evidence="12 17" id="KW-0046">Antibiotic resistance</keyword>
<evidence type="ECO:0000256" key="1">
    <source>
        <dbReference type="ARBA" id="ARBA00004651"/>
    </source>
</evidence>
<dbReference type="GO" id="GO:0046677">
    <property type="term" value="P:response to antibiotic"/>
    <property type="evidence" value="ECO:0007669"/>
    <property type="project" value="UniProtKB-UniRule"/>
</dbReference>
<evidence type="ECO:0000256" key="12">
    <source>
        <dbReference type="ARBA" id="ARBA00023251"/>
    </source>
</evidence>
<dbReference type="HAMAP" id="MF_01006">
    <property type="entry name" value="Undec_diphosphatase"/>
    <property type="match status" value="1"/>
</dbReference>
<evidence type="ECO:0000256" key="8">
    <source>
        <dbReference type="ARBA" id="ARBA00022960"/>
    </source>
</evidence>
<comment type="miscellaneous">
    <text evidence="17">Bacitracin is thought to be involved in the inhibition of peptidoglycan synthesis by sequestering undecaprenyl diphosphate, thereby reducing the pool of lipid carrier available.</text>
</comment>
<dbReference type="NCBIfam" id="NF001390">
    <property type="entry name" value="PRK00281.1-4"/>
    <property type="match status" value="1"/>
</dbReference>
<evidence type="ECO:0000256" key="16">
    <source>
        <dbReference type="ARBA" id="ARBA00047594"/>
    </source>
</evidence>
<evidence type="ECO:0000256" key="11">
    <source>
        <dbReference type="ARBA" id="ARBA00023136"/>
    </source>
</evidence>
<accession>A0A7W1WNB2</accession>
<keyword evidence="10 17" id="KW-1133">Transmembrane helix</keyword>
<dbReference type="GO" id="GO:0050380">
    <property type="term" value="F:undecaprenyl-diphosphatase activity"/>
    <property type="evidence" value="ECO:0007669"/>
    <property type="project" value="UniProtKB-UniRule"/>
</dbReference>
<dbReference type="GO" id="GO:0009252">
    <property type="term" value="P:peptidoglycan biosynthetic process"/>
    <property type="evidence" value="ECO:0007669"/>
    <property type="project" value="UniProtKB-KW"/>
</dbReference>
<feature type="transmembrane region" description="Helical" evidence="17">
    <location>
        <begin position="100"/>
        <end position="119"/>
    </location>
</feature>
<evidence type="ECO:0000256" key="14">
    <source>
        <dbReference type="ARBA" id="ARBA00032707"/>
    </source>
</evidence>
<feature type="transmembrane region" description="Helical" evidence="17">
    <location>
        <begin position="6"/>
        <end position="24"/>
    </location>
</feature>
<feature type="transmembrane region" description="Helical" evidence="17">
    <location>
        <begin position="234"/>
        <end position="252"/>
    </location>
</feature>
<gene>
    <name evidence="17" type="primary">uppP</name>
    <name evidence="18" type="ORF">H1191_01690</name>
</gene>
<reference evidence="18 19" key="1">
    <citation type="submission" date="2020-07" db="EMBL/GenBank/DDBJ databases">
        <authorList>
            <person name="Feng H."/>
        </authorList>
    </citation>
    <scope>NUCLEOTIDE SEQUENCE [LARGE SCALE GENOMIC DNA]</scope>
    <source>
        <strain evidence="19">s-10</strain>
    </source>
</reference>
<organism evidence="18 19">
    <name type="scientific">Paenactinomyces guangxiensis</name>
    <dbReference type="NCBI Taxonomy" id="1490290"/>
    <lineage>
        <taxon>Bacteria</taxon>
        <taxon>Bacillati</taxon>
        <taxon>Bacillota</taxon>
        <taxon>Bacilli</taxon>
        <taxon>Bacillales</taxon>
        <taxon>Thermoactinomycetaceae</taxon>
        <taxon>Paenactinomyces</taxon>
    </lineage>
</organism>
<sequence>MNWWDIFVGFILGCVEGLTEFAPVSSTGHMILTKSFLGISDKDPVVNTLIVVIQLASILAVVFVFWKRLLSLVGLYKVEKLEEDHTYKPGMSRRQRVRRFNLLHVLIGIIPAGITGVLLKDMIKEHLFGNTTVLLALVAGGILMIVAEKVNIRVTAHTLDDLTYKQAFYIGLIQCLSLWPGFSRSGSTIAGGILVGCNHKTAAEFTFIMAVPIMVGATTLDLIDSWSYLSASDLPLFVSGFITAFVVALLAIKFFLDLIGRVKLTPFAIYRFVLALLFWLIMM</sequence>
<keyword evidence="19" id="KW-1185">Reference proteome</keyword>
<dbReference type="GO" id="GO:0005886">
    <property type="term" value="C:plasma membrane"/>
    <property type="evidence" value="ECO:0007669"/>
    <property type="project" value="UniProtKB-SubCell"/>
</dbReference>
<comment type="catalytic activity">
    <reaction evidence="16 17">
        <text>di-trans,octa-cis-undecaprenyl diphosphate + H2O = di-trans,octa-cis-undecaprenyl phosphate + phosphate + H(+)</text>
        <dbReference type="Rhea" id="RHEA:28094"/>
        <dbReference type="ChEBI" id="CHEBI:15377"/>
        <dbReference type="ChEBI" id="CHEBI:15378"/>
        <dbReference type="ChEBI" id="CHEBI:43474"/>
        <dbReference type="ChEBI" id="CHEBI:58405"/>
        <dbReference type="ChEBI" id="CHEBI:60392"/>
        <dbReference type="EC" id="3.6.1.27"/>
    </reaction>
</comment>
<comment type="function">
    <text evidence="17">Catalyzes the dephosphorylation of undecaprenyl diphosphate (UPP). Confers resistance to bacitracin.</text>
</comment>
<feature type="transmembrane region" description="Helical" evidence="17">
    <location>
        <begin position="45"/>
        <end position="66"/>
    </location>
</feature>
<comment type="similarity">
    <text evidence="2 17">Belongs to the UppP family.</text>
</comment>
<evidence type="ECO:0000256" key="6">
    <source>
        <dbReference type="ARBA" id="ARBA00022692"/>
    </source>
</evidence>
<evidence type="ECO:0000256" key="13">
    <source>
        <dbReference type="ARBA" id="ARBA00023316"/>
    </source>
</evidence>
<keyword evidence="7 17" id="KW-0378">Hydrolase</keyword>
<proteinExistence type="inferred from homology"/>
<feature type="transmembrane region" description="Helical" evidence="17">
    <location>
        <begin position="207"/>
        <end position="228"/>
    </location>
</feature>
<dbReference type="Pfam" id="PF02673">
    <property type="entry name" value="BacA"/>
    <property type="match status" value="1"/>
</dbReference>
<dbReference type="GO" id="GO:0071555">
    <property type="term" value="P:cell wall organization"/>
    <property type="evidence" value="ECO:0007669"/>
    <property type="project" value="UniProtKB-KW"/>
</dbReference>
<keyword evidence="9 17" id="KW-0573">Peptidoglycan synthesis</keyword>
<dbReference type="EMBL" id="JACEIQ010000001">
    <property type="protein sequence ID" value="MBA4493027.1"/>
    <property type="molecule type" value="Genomic_DNA"/>
</dbReference>
<dbReference type="InterPro" id="IPR003824">
    <property type="entry name" value="UppP"/>
</dbReference>
<evidence type="ECO:0000256" key="9">
    <source>
        <dbReference type="ARBA" id="ARBA00022984"/>
    </source>
</evidence>
<evidence type="ECO:0000256" key="4">
    <source>
        <dbReference type="ARBA" id="ARBA00021581"/>
    </source>
</evidence>
<protein>
    <recommendedName>
        <fullName evidence="4 17">Undecaprenyl-diphosphatase</fullName>
        <ecNumber evidence="3 17">3.6.1.27</ecNumber>
    </recommendedName>
    <alternativeName>
        <fullName evidence="15 17">Bacitracin resistance protein</fullName>
    </alternativeName>
    <alternativeName>
        <fullName evidence="14 17">Undecaprenyl pyrophosphate phosphatase</fullName>
    </alternativeName>
</protein>
<dbReference type="PANTHER" id="PTHR30622:SF3">
    <property type="entry name" value="UNDECAPRENYL-DIPHOSPHATASE"/>
    <property type="match status" value="1"/>
</dbReference>
<evidence type="ECO:0000256" key="7">
    <source>
        <dbReference type="ARBA" id="ARBA00022801"/>
    </source>
</evidence>
<evidence type="ECO:0000256" key="17">
    <source>
        <dbReference type="HAMAP-Rule" id="MF_01006"/>
    </source>
</evidence>
<keyword evidence="11 17" id="KW-0472">Membrane</keyword>
<keyword evidence="5 17" id="KW-1003">Cell membrane</keyword>
<evidence type="ECO:0000256" key="2">
    <source>
        <dbReference type="ARBA" id="ARBA00010621"/>
    </source>
</evidence>
<feature type="transmembrane region" description="Helical" evidence="17">
    <location>
        <begin position="264"/>
        <end position="282"/>
    </location>
</feature>
<evidence type="ECO:0000256" key="5">
    <source>
        <dbReference type="ARBA" id="ARBA00022475"/>
    </source>
</evidence>
<feature type="transmembrane region" description="Helical" evidence="17">
    <location>
        <begin position="126"/>
        <end position="147"/>
    </location>
</feature>
<dbReference type="NCBIfam" id="TIGR00753">
    <property type="entry name" value="undec_PP_bacA"/>
    <property type="match status" value="1"/>
</dbReference>
<dbReference type="GO" id="GO:0008360">
    <property type="term" value="P:regulation of cell shape"/>
    <property type="evidence" value="ECO:0007669"/>
    <property type="project" value="UniProtKB-KW"/>
</dbReference>
<keyword evidence="8 17" id="KW-0133">Cell shape</keyword>
<comment type="subcellular location">
    <subcellularLocation>
        <location evidence="1 17">Cell membrane</location>
        <topology evidence="1 17">Multi-pass membrane protein</topology>
    </subcellularLocation>
</comment>
<evidence type="ECO:0000256" key="3">
    <source>
        <dbReference type="ARBA" id="ARBA00012374"/>
    </source>
</evidence>
<dbReference type="Proteomes" id="UP000535491">
    <property type="component" value="Unassembled WGS sequence"/>
</dbReference>
<evidence type="ECO:0000313" key="18">
    <source>
        <dbReference type="EMBL" id="MBA4493027.1"/>
    </source>
</evidence>
<dbReference type="PANTHER" id="PTHR30622">
    <property type="entry name" value="UNDECAPRENYL-DIPHOSPHATASE"/>
    <property type="match status" value="1"/>
</dbReference>
<keyword evidence="13 17" id="KW-0961">Cell wall biogenesis/degradation</keyword>
<evidence type="ECO:0000313" key="19">
    <source>
        <dbReference type="Proteomes" id="UP000535491"/>
    </source>
</evidence>
<name>A0A7W1WNB2_9BACL</name>
<keyword evidence="6 17" id="KW-0812">Transmembrane</keyword>
<evidence type="ECO:0000256" key="15">
    <source>
        <dbReference type="ARBA" id="ARBA00032932"/>
    </source>
</evidence>
<evidence type="ECO:0000256" key="10">
    <source>
        <dbReference type="ARBA" id="ARBA00022989"/>
    </source>
</evidence>
<dbReference type="RefSeq" id="WP_181750245.1">
    <property type="nucleotide sequence ID" value="NZ_JACEIQ010000001.1"/>
</dbReference>
<dbReference type="AlphaFoldDB" id="A0A7W1WNB2"/>
<comment type="caution">
    <text evidence="18">The sequence shown here is derived from an EMBL/GenBank/DDBJ whole genome shotgun (WGS) entry which is preliminary data.</text>
</comment>
<dbReference type="EC" id="3.6.1.27" evidence="3 17"/>